<evidence type="ECO:0000256" key="1">
    <source>
        <dbReference type="SAM" id="Phobius"/>
    </source>
</evidence>
<comment type="caution">
    <text evidence="2">The sequence shown here is derived from an EMBL/GenBank/DDBJ whole genome shotgun (WGS) entry which is preliminary data.</text>
</comment>
<keyword evidence="1" id="KW-0472">Membrane</keyword>
<evidence type="ECO:0000313" key="2">
    <source>
        <dbReference type="EMBL" id="ROR38146.1"/>
    </source>
</evidence>
<dbReference type="EMBL" id="RJVJ01000002">
    <property type="protein sequence ID" value="ROR38146.1"/>
    <property type="molecule type" value="Genomic_DNA"/>
</dbReference>
<dbReference type="Proteomes" id="UP000267408">
    <property type="component" value="Unassembled WGS sequence"/>
</dbReference>
<protein>
    <submittedName>
        <fullName evidence="2">Uncharacterized protein</fullName>
    </submittedName>
</protein>
<sequence length="42" mass="4516">MTSVECKPAHRGRIREILIDIAVGVVSNVLVTALSSVAHLLF</sequence>
<organism evidence="2 3">
    <name type="scientific">Kitasatospora cineracea</name>
    <dbReference type="NCBI Taxonomy" id="88074"/>
    <lineage>
        <taxon>Bacteria</taxon>
        <taxon>Bacillati</taxon>
        <taxon>Actinomycetota</taxon>
        <taxon>Actinomycetes</taxon>
        <taxon>Kitasatosporales</taxon>
        <taxon>Streptomycetaceae</taxon>
        <taxon>Kitasatospora</taxon>
    </lineage>
</organism>
<keyword evidence="1" id="KW-1133">Transmembrane helix</keyword>
<keyword evidence="1" id="KW-0812">Transmembrane</keyword>
<dbReference type="Pfam" id="PF19946">
    <property type="entry name" value="DUF6408"/>
    <property type="match status" value="1"/>
</dbReference>
<reference evidence="2 3" key="1">
    <citation type="submission" date="2018-11" db="EMBL/GenBank/DDBJ databases">
        <title>Sequencing the genomes of 1000 actinobacteria strains.</title>
        <authorList>
            <person name="Klenk H.-P."/>
        </authorList>
    </citation>
    <scope>NUCLEOTIDE SEQUENCE [LARGE SCALE GENOMIC DNA]</scope>
    <source>
        <strain evidence="2 3">DSM 44780</strain>
    </source>
</reference>
<gene>
    <name evidence="2" type="ORF">EDD39_6318</name>
</gene>
<dbReference type="RefSeq" id="WP_244257380.1">
    <property type="nucleotide sequence ID" value="NZ_RJVJ01000002.1"/>
</dbReference>
<feature type="transmembrane region" description="Helical" evidence="1">
    <location>
        <begin position="17"/>
        <end position="41"/>
    </location>
</feature>
<dbReference type="InterPro" id="IPR045639">
    <property type="entry name" value="DUF6408"/>
</dbReference>
<name>A0A8G1X9D6_9ACTN</name>
<proteinExistence type="predicted"/>
<dbReference type="AlphaFoldDB" id="A0A8G1X9D6"/>
<evidence type="ECO:0000313" key="3">
    <source>
        <dbReference type="Proteomes" id="UP000267408"/>
    </source>
</evidence>
<accession>A0A8G1X9D6</accession>